<feature type="region of interest" description="Disordered" evidence="1">
    <location>
        <begin position="24"/>
        <end position="46"/>
    </location>
</feature>
<name>A0ABC8R4W6_9AQUA</name>
<protein>
    <submittedName>
        <fullName evidence="2">Uncharacterized protein</fullName>
    </submittedName>
</protein>
<comment type="caution">
    <text evidence="2">The sequence shown here is derived from an EMBL/GenBank/DDBJ whole genome shotgun (WGS) entry which is preliminary data.</text>
</comment>
<evidence type="ECO:0000256" key="1">
    <source>
        <dbReference type="SAM" id="MobiDB-lite"/>
    </source>
</evidence>
<dbReference type="AlphaFoldDB" id="A0ABC8R4W6"/>
<proteinExistence type="predicted"/>
<keyword evidence="3" id="KW-1185">Reference proteome</keyword>
<evidence type="ECO:0000313" key="3">
    <source>
        <dbReference type="Proteomes" id="UP001642360"/>
    </source>
</evidence>
<organism evidence="2 3">
    <name type="scientific">Ilex paraguariensis</name>
    <name type="common">yerba mate</name>
    <dbReference type="NCBI Taxonomy" id="185542"/>
    <lineage>
        <taxon>Eukaryota</taxon>
        <taxon>Viridiplantae</taxon>
        <taxon>Streptophyta</taxon>
        <taxon>Embryophyta</taxon>
        <taxon>Tracheophyta</taxon>
        <taxon>Spermatophyta</taxon>
        <taxon>Magnoliopsida</taxon>
        <taxon>eudicotyledons</taxon>
        <taxon>Gunneridae</taxon>
        <taxon>Pentapetalae</taxon>
        <taxon>asterids</taxon>
        <taxon>campanulids</taxon>
        <taxon>Aquifoliales</taxon>
        <taxon>Aquifoliaceae</taxon>
        <taxon>Ilex</taxon>
    </lineage>
</organism>
<gene>
    <name evidence="2" type="ORF">ILEXP_LOCUS7250</name>
</gene>
<sequence length="92" mass="10299">MDREALRSVKATYKEGFSSLPLPISKRLRSKEDNQSMETSEDSTMPITEVNMLTSQSSSLGNTTIRQATLREQHEIWVITPIPVGNGAFKDN</sequence>
<reference evidence="2 3" key="1">
    <citation type="submission" date="2024-02" db="EMBL/GenBank/DDBJ databases">
        <authorList>
            <person name="Vignale AGUSTIN F."/>
            <person name="Sosa J E."/>
            <person name="Modenutti C."/>
        </authorList>
    </citation>
    <scope>NUCLEOTIDE SEQUENCE [LARGE SCALE GENOMIC DNA]</scope>
</reference>
<feature type="compositionally biased region" description="Polar residues" evidence="1">
    <location>
        <begin position="36"/>
        <end position="46"/>
    </location>
</feature>
<dbReference type="Proteomes" id="UP001642360">
    <property type="component" value="Unassembled WGS sequence"/>
</dbReference>
<accession>A0ABC8R4W6</accession>
<dbReference type="EMBL" id="CAUOFW020000992">
    <property type="protein sequence ID" value="CAK9139838.1"/>
    <property type="molecule type" value="Genomic_DNA"/>
</dbReference>
<evidence type="ECO:0000313" key="2">
    <source>
        <dbReference type="EMBL" id="CAK9139838.1"/>
    </source>
</evidence>